<protein>
    <recommendedName>
        <fullName evidence="5">Putative 3-methyladenine DNA glycosylase</fullName>
        <ecNumber evidence="5">3.2.2.-</ecNumber>
    </recommendedName>
</protein>
<dbReference type="AlphaFoldDB" id="A0A839E5L6"/>
<dbReference type="GO" id="GO:0006284">
    <property type="term" value="P:base-excision repair"/>
    <property type="evidence" value="ECO:0007669"/>
    <property type="project" value="InterPro"/>
</dbReference>
<dbReference type="InterPro" id="IPR011034">
    <property type="entry name" value="Formyl_transferase-like_C_sf"/>
</dbReference>
<evidence type="ECO:0000256" key="2">
    <source>
        <dbReference type="ARBA" id="ARBA00022763"/>
    </source>
</evidence>
<comment type="caution">
    <text evidence="6">The sequence shown here is derived from an EMBL/GenBank/DDBJ whole genome shotgun (WGS) entry which is preliminary data.</text>
</comment>
<keyword evidence="4 5" id="KW-0234">DNA repair</keyword>
<dbReference type="InterPro" id="IPR036995">
    <property type="entry name" value="MPG_sf"/>
</dbReference>
<gene>
    <name evidence="6" type="ORF">FHX53_001256</name>
</gene>
<proteinExistence type="inferred from homology"/>
<dbReference type="HAMAP" id="MF_00527">
    <property type="entry name" value="3MGH"/>
    <property type="match status" value="1"/>
</dbReference>
<dbReference type="GO" id="GO:0003677">
    <property type="term" value="F:DNA binding"/>
    <property type="evidence" value="ECO:0007669"/>
    <property type="project" value="InterPro"/>
</dbReference>
<dbReference type="NCBIfam" id="NF002003">
    <property type="entry name" value="PRK00802.1-3"/>
    <property type="match status" value="1"/>
</dbReference>
<keyword evidence="3 5" id="KW-0378">Hydrolase</keyword>
<accession>A0A839E5L6</accession>
<organism evidence="6 7">
    <name type="scientific">Microcella alkalica</name>
    <dbReference type="NCBI Taxonomy" id="355930"/>
    <lineage>
        <taxon>Bacteria</taxon>
        <taxon>Bacillati</taxon>
        <taxon>Actinomycetota</taxon>
        <taxon>Actinomycetes</taxon>
        <taxon>Micrococcales</taxon>
        <taxon>Microbacteriaceae</taxon>
        <taxon>Microcella</taxon>
    </lineage>
</organism>
<reference evidence="6 7" key="1">
    <citation type="submission" date="2020-07" db="EMBL/GenBank/DDBJ databases">
        <title>Sequencing the genomes of 1000 actinobacteria strains.</title>
        <authorList>
            <person name="Klenk H.-P."/>
        </authorList>
    </citation>
    <scope>NUCLEOTIDE SEQUENCE [LARGE SCALE GENOMIC DNA]</scope>
    <source>
        <strain evidence="6 7">DSM 19663</strain>
    </source>
</reference>
<keyword evidence="7" id="KW-1185">Reference proteome</keyword>
<dbReference type="Proteomes" id="UP000585905">
    <property type="component" value="Unassembled WGS sequence"/>
</dbReference>
<dbReference type="EMBL" id="JACGWX010000002">
    <property type="protein sequence ID" value="MBA8847671.1"/>
    <property type="molecule type" value="Genomic_DNA"/>
</dbReference>
<keyword evidence="2 5" id="KW-0227">DNA damage</keyword>
<dbReference type="InterPro" id="IPR003180">
    <property type="entry name" value="MPG"/>
</dbReference>
<evidence type="ECO:0000256" key="3">
    <source>
        <dbReference type="ARBA" id="ARBA00022801"/>
    </source>
</evidence>
<sequence length="227" mass="23630">MSDSGSADGRAPDPVAAALLAGDPLEVAPRLLGSLLHGRGVTVRLTEVEAYRGGDDPGSHAFRGETPRTRPMFLGAGHVYAYVTYGMHTCVNLVAGRPGVASGLLIRAGEVVDGADLALARRSAGREGRAIPNRDLARGPARLASALGVSLADSGSPLLPLDRADLDGLRLEVRPALPAERIATGPRVGVAGPGGDAHAHPWRFWIDGDPTVSVYRPAVARRRRPPA</sequence>
<dbReference type="PANTHER" id="PTHR10429:SF0">
    <property type="entry name" value="DNA-3-METHYLADENINE GLYCOSYLASE"/>
    <property type="match status" value="1"/>
</dbReference>
<evidence type="ECO:0000313" key="6">
    <source>
        <dbReference type="EMBL" id="MBA8847671.1"/>
    </source>
</evidence>
<dbReference type="Gene3D" id="3.10.300.10">
    <property type="entry name" value="Methylpurine-DNA glycosylase (MPG)"/>
    <property type="match status" value="1"/>
</dbReference>
<dbReference type="EC" id="3.2.2.-" evidence="5"/>
<evidence type="ECO:0000256" key="5">
    <source>
        <dbReference type="HAMAP-Rule" id="MF_00527"/>
    </source>
</evidence>
<name>A0A839E5L6_9MICO</name>
<dbReference type="RefSeq" id="WP_182490476.1">
    <property type="nucleotide sequence ID" value="NZ_BAAAOV010000015.1"/>
</dbReference>
<comment type="similarity">
    <text evidence="1 5">Belongs to the DNA glycosylase MPG family.</text>
</comment>
<evidence type="ECO:0000256" key="4">
    <source>
        <dbReference type="ARBA" id="ARBA00023204"/>
    </source>
</evidence>
<evidence type="ECO:0000256" key="1">
    <source>
        <dbReference type="ARBA" id="ARBA00009232"/>
    </source>
</evidence>
<dbReference type="SUPFAM" id="SSF50486">
    <property type="entry name" value="FMT C-terminal domain-like"/>
    <property type="match status" value="1"/>
</dbReference>
<dbReference type="Pfam" id="PF02245">
    <property type="entry name" value="Pur_DNA_glyco"/>
    <property type="match status" value="1"/>
</dbReference>
<dbReference type="PANTHER" id="PTHR10429">
    <property type="entry name" value="DNA-3-METHYLADENINE GLYCOSYLASE"/>
    <property type="match status" value="1"/>
</dbReference>
<evidence type="ECO:0000313" key="7">
    <source>
        <dbReference type="Proteomes" id="UP000585905"/>
    </source>
</evidence>
<dbReference type="NCBIfam" id="TIGR00567">
    <property type="entry name" value="3mg"/>
    <property type="match status" value="1"/>
</dbReference>
<dbReference type="GO" id="GO:0003905">
    <property type="term" value="F:alkylbase DNA N-glycosylase activity"/>
    <property type="evidence" value="ECO:0007669"/>
    <property type="project" value="InterPro"/>
</dbReference>
<dbReference type="CDD" id="cd00540">
    <property type="entry name" value="AAG"/>
    <property type="match status" value="1"/>
</dbReference>
<keyword evidence="6" id="KW-0326">Glycosidase</keyword>